<reference evidence="10 11" key="1">
    <citation type="submission" date="2019-04" db="EMBL/GenBank/DDBJ databases">
        <title>Taxonomy of novel Haliea sp. from mangrove soil of West Coast of India.</title>
        <authorList>
            <person name="Verma A."/>
            <person name="Kumar P."/>
            <person name="Krishnamurthi S."/>
        </authorList>
    </citation>
    <scope>NUCLEOTIDE SEQUENCE [LARGE SCALE GENOMIC DNA]</scope>
    <source>
        <strain evidence="10 11">SAOS-164</strain>
    </source>
</reference>
<dbReference type="SUPFAM" id="SSF51338">
    <property type="entry name" value="Composite domain of metallo-dependent hydrolases"/>
    <property type="match status" value="1"/>
</dbReference>
<dbReference type="InterPro" id="IPR006679">
    <property type="entry name" value="Adenine_deam"/>
</dbReference>
<proteinExistence type="inferred from homology"/>
<protein>
    <recommendedName>
        <fullName evidence="2 6">Adenine deaminase</fullName>
        <shortName evidence="6">Adenase</shortName>
        <shortName evidence="6">Adenine aminase</shortName>
        <ecNumber evidence="2 6">3.5.4.2</ecNumber>
    </recommendedName>
</protein>
<dbReference type="Gene3D" id="2.30.40.10">
    <property type="entry name" value="Urease, subunit C, domain 1"/>
    <property type="match status" value="1"/>
</dbReference>
<dbReference type="InterPro" id="IPR032466">
    <property type="entry name" value="Metal_Hydrolase"/>
</dbReference>
<dbReference type="AlphaFoldDB" id="A0A4Z0M4S6"/>
<organism evidence="10 11">
    <name type="scientific">Mangrovimicrobium sediminis</name>
    <dbReference type="NCBI Taxonomy" id="2562682"/>
    <lineage>
        <taxon>Bacteria</taxon>
        <taxon>Pseudomonadati</taxon>
        <taxon>Pseudomonadota</taxon>
        <taxon>Gammaproteobacteria</taxon>
        <taxon>Cellvibrionales</taxon>
        <taxon>Halieaceae</taxon>
        <taxon>Mangrovimicrobium</taxon>
    </lineage>
</organism>
<dbReference type="HAMAP" id="MF_01518">
    <property type="entry name" value="Adenine_deamin"/>
    <property type="match status" value="1"/>
</dbReference>
<sequence>MTTRLRAFAALAGLCAAGALADAEIELSQEIATRQDLVQTALGREPADLLIKGPTVLNVFTGVWLPKQDIVIRGERIAWTGDSGTWPGKAAKTIDASGEWAVPGFGESHKHIESSYLTPEYEAQLVIPRGNTWTVEGSHEVSNVVGEHNVDFWLAAENAGSPLKIFPAIGSATPPTVYELGGGYYGYNEMRDFLQQDLRVVALGEVMDWPSVSNRDAPGNQRIWEMIQATWDKRGVVEGHGSGMTKVDDINAFAAAGLSSDHEVRLAEEGLEKVRRGIFLEVRTGAMPLLFPKLLEAGITDWSSISVTTDDRDVAATEQLGSMDYNIRMAIESGVPVEIAYQLGSYNTARHFNIDHLVGSIAPGRYADVVLLDDPKSVSITRVVANGKLAGKGGTEYLLPVAKIDYPDWAYNTINIGREIVADDFAIVAPEGRDTVNVALMEPFVFGPKFFEDTLPVVDGVVHADTARSISKVAVVDRYHGKGAVSKMFWRGVGPLTPGSALASSQMHDIHNVWALGNDDAAMALAVNTVAKLGGGWALVSGGKVVATVTLDIAGLMTARPVAEVGAEVEAMFAAADQMEWIGAPGLPDRMRFAFLTATPWTWQLVAPYEGNPGGFVDVTSGETHPVVW</sequence>
<dbReference type="InterPro" id="IPR026912">
    <property type="entry name" value="Adenine_deam_C"/>
</dbReference>
<evidence type="ECO:0000256" key="1">
    <source>
        <dbReference type="ARBA" id="ARBA00006773"/>
    </source>
</evidence>
<dbReference type="InterPro" id="IPR011059">
    <property type="entry name" value="Metal-dep_hydrolase_composite"/>
</dbReference>
<evidence type="ECO:0000256" key="4">
    <source>
        <dbReference type="ARBA" id="ARBA00023211"/>
    </source>
</evidence>
<keyword evidence="11" id="KW-1185">Reference proteome</keyword>
<dbReference type="EMBL" id="SRLE01000005">
    <property type="protein sequence ID" value="TGD74632.1"/>
    <property type="molecule type" value="Genomic_DNA"/>
</dbReference>
<feature type="domain" description="Adenine deaminase C-terminal" evidence="9">
    <location>
        <begin position="453"/>
        <end position="580"/>
    </location>
</feature>
<dbReference type="GO" id="GO:0006146">
    <property type="term" value="P:adenine catabolic process"/>
    <property type="evidence" value="ECO:0007669"/>
    <property type="project" value="InterPro"/>
</dbReference>
<dbReference type="InterPro" id="IPR006680">
    <property type="entry name" value="Amidohydro-rel"/>
</dbReference>
<comment type="similarity">
    <text evidence="1 6">Belongs to the metallo-dependent hydrolases superfamily. Adenine deaminase family.</text>
</comment>
<name>A0A4Z0M4S6_9GAMM</name>
<evidence type="ECO:0000313" key="11">
    <source>
        <dbReference type="Proteomes" id="UP000298050"/>
    </source>
</evidence>
<evidence type="ECO:0000259" key="8">
    <source>
        <dbReference type="Pfam" id="PF01979"/>
    </source>
</evidence>
<evidence type="ECO:0000259" key="9">
    <source>
        <dbReference type="Pfam" id="PF13382"/>
    </source>
</evidence>
<dbReference type="OrthoDB" id="9766983at2"/>
<feature type="domain" description="Amidohydrolase-related" evidence="8">
    <location>
        <begin position="102"/>
        <end position="389"/>
    </location>
</feature>
<evidence type="ECO:0000256" key="2">
    <source>
        <dbReference type="ARBA" id="ARBA00012782"/>
    </source>
</evidence>
<comment type="caution">
    <text evidence="10">The sequence shown here is derived from an EMBL/GenBank/DDBJ whole genome shotgun (WGS) entry which is preliminary data.</text>
</comment>
<accession>A0A4Z0M4S6</accession>
<keyword evidence="7" id="KW-0732">Signal</keyword>
<gene>
    <name evidence="6" type="primary">ade</name>
    <name evidence="10" type="ORF">E4634_05370</name>
</gene>
<evidence type="ECO:0000256" key="3">
    <source>
        <dbReference type="ARBA" id="ARBA00022801"/>
    </source>
</evidence>
<feature type="chain" id="PRO_5021508929" description="Adenine deaminase" evidence="7">
    <location>
        <begin position="22"/>
        <end position="629"/>
    </location>
</feature>
<dbReference type="Pfam" id="PF01979">
    <property type="entry name" value="Amidohydro_1"/>
    <property type="match status" value="1"/>
</dbReference>
<evidence type="ECO:0000256" key="6">
    <source>
        <dbReference type="HAMAP-Rule" id="MF_01518"/>
    </source>
</evidence>
<dbReference type="Proteomes" id="UP000298050">
    <property type="component" value="Unassembled WGS sequence"/>
</dbReference>
<comment type="cofactor">
    <cofactor evidence="6">
        <name>Mn(2+)</name>
        <dbReference type="ChEBI" id="CHEBI:29035"/>
    </cofactor>
</comment>
<dbReference type="PANTHER" id="PTHR11113">
    <property type="entry name" value="N-ACETYLGLUCOSAMINE-6-PHOSPHATE DEACETYLASE"/>
    <property type="match status" value="1"/>
</dbReference>
<dbReference type="Gene3D" id="3.20.20.140">
    <property type="entry name" value="Metal-dependent hydrolases"/>
    <property type="match status" value="1"/>
</dbReference>
<keyword evidence="4 6" id="KW-0464">Manganese</keyword>
<dbReference type="SUPFAM" id="SSF51556">
    <property type="entry name" value="Metallo-dependent hydrolases"/>
    <property type="match status" value="1"/>
</dbReference>
<comment type="catalytic activity">
    <reaction evidence="5 6">
        <text>adenine + H2O + H(+) = hypoxanthine + NH4(+)</text>
        <dbReference type="Rhea" id="RHEA:23688"/>
        <dbReference type="ChEBI" id="CHEBI:15377"/>
        <dbReference type="ChEBI" id="CHEBI:15378"/>
        <dbReference type="ChEBI" id="CHEBI:16708"/>
        <dbReference type="ChEBI" id="CHEBI:17368"/>
        <dbReference type="ChEBI" id="CHEBI:28938"/>
        <dbReference type="EC" id="3.5.4.2"/>
    </reaction>
</comment>
<dbReference type="GO" id="GO:0000034">
    <property type="term" value="F:adenine deaminase activity"/>
    <property type="evidence" value="ECO:0007669"/>
    <property type="project" value="UniProtKB-UniRule"/>
</dbReference>
<evidence type="ECO:0000256" key="5">
    <source>
        <dbReference type="ARBA" id="ARBA00047720"/>
    </source>
</evidence>
<dbReference type="Pfam" id="PF13382">
    <property type="entry name" value="Adenine_deam_C"/>
    <property type="match status" value="1"/>
</dbReference>
<evidence type="ECO:0000256" key="7">
    <source>
        <dbReference type="SAM" id="SignalP"/>
    </source>
</evidence>
<evidence type="ECO:0000313" key="10">
    <source>
        <dbReference type="EMBL" id="TGD74632.1"/>
    </source>
</evidence>
<keyword evidence="3 6" id="KW-0378">Hydrolase</keyword>
<dbReference type="RefSeq" id="WP_135441590.1">
    <property type="nucleotide sequence ID" value="NZ_SRLE01000005.1"/>
</dbReference>
<feature type="signal peptide" evidence="7">
    <location>
        <begin position="1"/>
        <end position="21"/>
    </location>
</feature>
<dbReference type="PANTHER" id="PTHR11113:SF2">
    <property type="entry name" value="ADENINE DEAMINASE"/>
    <property type="match status" value="1"/>
</dbReference>
<dbReference type="EC" id="3.5.4.2" evidence="2 6"/>